<dbReference type="AlphaFoldDB" id="A0A517TF76"/>
<dbReference type="GO" id="GO:0050587">
    <property type="term" value="F:chlorite O2-lyase activity"/>
    <property type="evidence" value="ECO:0007669"/>
    <property type="project" value="UniProtKB-EC"/>
</dbReference>
<keyword evidence="4" id="KW-0560">Oxidoreductase</keyword>
<evidence type="ECO:0000256" key="2">
    <source>
        <dbReference type="ARBA" id="ARBA00022723"/>
    </source>
</evidence>
<dbReference type="EMBL" id="CP036316">
    <property type="protein sequence ID" value="QDT67025.1"/>
    <property type="molecule type" value="Genomic_DNA"/>
</dbReference>
<dbReference type="Proteomes" id="UP000319976">
    <property type="component" value="Chromosome"/>
</dbReference>
<dbReference type="OrthoDB" id="212165at2"/>
<keyword evidence="2" id="KW-0479">Metal-binding</keyword>
<dbReference type="Pfam" id="PF06778">
    <property type="entry name" value="Chlor_dismutase"/>
    <property type="match status" value="1"/>
</dbReference>
<organism evidence="4 5">
    <name type="scientific">Calycomorphotria hydatis</name>
    <dbReference type="NCBI Taxonomy" id="2528027"/>
    <lineage>
        <taxon>Bacteria</taxon>
        <taxon>Pseudomonadati</taxon>
        <taxon>Planctomycetota</taxon>
        <taxon>Planctomycetia</taxon>
        <taxon>Planctomycetales</taxon>
        <taxon>Planctomycetaceae</taxon>
        <taxon>Calycomorphotria</taxon>
    </lineage>
</organism>
<dbReference type="RefSeq" id="WP_145267349.1">
    <property type="nucleotide sequence ID" value="NZ_CP036316.1"/>
</dbReference>
<evidence type="ECO:0000256" key="1">
    <source>
        <dbReference type="ARBA" id="ARBA00022617"/>
    </source>
</evidence>
<dbReference type="SUPFAM" id="SSF54909">
    <property type="entry name" value="Dimeric alpha+beta barrel"/>
    <property type="match status" value="1"/>
</dbReference>
<dbReference type="GO" id="GO:0046872">
    <property type="term" value="F:metal ion binding"/>
    <property type="evidence" value="ECO:0007669"/>
    <property type="project" value="UniProtKB-KW"/>
</dbReference>
<keyword evidence="1" id="KW-0349">Heme</keyword>
<sequence>MADRLYSFVGGEVGEWAVTGMTAVTGKPLESVSRLQVRNGDLAETTSESTWVLRGVTSHQRYTTRAERDALVANQPALGRPEATCAVFIPISKSTAWWELAQDERRDIFAADAVHTSGALKYLPAIARRLHHGRDLGEQFDFLTWFEFAPQHTEAFDELLHALRASQEWEFVVHEVEIRVEHAS</sequence>
<protein>
    <submittedName>
        <fullName evidence="4">Chlorite dismutase</fullName>
        <ecNumber evidence="4">1.13.11.49</ecNumber>
    </submittedName>
</protein>
<dbReference type="KEGG" id="chya:V22_42970"/>
<name>A0A517TF76_9PLAN</name>
<dbReference type="InterPro" id="IPR010644">
    <property type="entry name" value="ChdC/CLD"/>
</dbReference>
<proteinExistence type="predicted"/>
<dbReference type="InterPro" id="IPR011008">
    <property type="entry name" value="Dimeric_a/b-barrel"/>
</dbReference>
<accession>A0A517TF76</accession>
<evidence type="ECO:0000256" key="3">
    <source>
        <dbReference type="ARBA" id="ARBA00023004"/>
    </source>
</evidence>
<evidence type="ECO:0000313" key="4">
    <source>
        <dbReference type="EMBL" id="QDT67025.1"/>
    </source>
</evidence>
<evidence type="ECO:0000313" key="5">
    <source>
        <dbReference type="Proteomes" id="UP000319976"/>
    </source>
</evidence>
<keyword evidence="5" id="KW-1185">Reference proteome</keyword>
<dbReference type="GO" id="GO:0020037">
    <property type="term" value="F:heme binding"/>
    <property type="evidence" value="ECO:0007669"/>
    <property type="project" value="InterPro"/>
</dbReference>
<keyword evidence="3" id="KW-0408">Iron</keyword>
<dbReference type="EC" id="1.13.11.49" evidence="4"/>
<gene>
    <name evidence="4" type="ORF">V22_42970</name>
</gene>
<dbReference type="Gene3D" id="3.30.70.3420">
    <property type="match status" value="1"/>
</dbReference>
<reference evidence="4 5" key="1">
    <citation type="submission" date="2019-02" db="EMBL/GenBank/DDBJ databases">
        <title>Deep-cultivation of Planctomycetes and their phenomic and genomic characterization uncovers novel biology.</title>
        <authorList>
            <person name="Wiegand S."/>
            <person name="Jogler M."/>
            <person name="Boedeker C."/>
            <person name="Pinto D."/>
            <person name="Vollmers J."/>
            <person name="Rivas-Marin E."/>
            <person name="Kohn T."/>
            <person name="Peeters S.H."/>
            <person name="Heuer A."/>
            <person name="Rast P."/>
            <person name="Oberbeckmann S."/>
            <person name="Bunk B."/>
            <person name="Jeske O."/>
            <person name="Meyerdierks A."/>
            <person name="Storesund J.E."/>
            <person name="Kallscheuer N."/>
            <person name="Luecker S."/>
            <person name="Lage O.M."/>
            <person name="Pohl T."/>
            <person name="Merkel B.J."/>
            <person name="Hornburger P."/>
            <person name="Mueller R.-W."/>
            <person name="Bruemmer F."/>
            <person name="Labrenz M."/>
            <person name="Spormann A.M."/>
            <person name="Op den Camp H."/>
            <person name="Overmann J."/>
            <person name="Amann R."/>
            <person name="Jetten M.S.M."/>
            <person name="Mascher T."/>
            <person name="Medema M.H."/>
            <person name="Devos D.P."/>
            <person name="Kaster A.-K."/>
            <person name="Ovreas L."/>
            <person name="Rohde M."/>
            <person name="Galperin M.Y."/>
            <person name="Jogler C."/>
        </authorList>
    </citation>
    <scope>NUCLEOTIDE SEQUENCE [LARGE SCALE GENOMIC DNA]</scope>
    <source>
        <strain evidence="4 5">V22</strain>
    </source>
</reference>